<proteinExistence type="predicted"/>
<keyword evidence="2" id="KW-0472">Membrane</keyword>
<feature type="region of interest" description="Disordered" evidence="1">
    <location>
        <begin position="340"/>
        <end position="361"/>
    </location>
</feature>
<name>A0A1E1K7W1_9HELO</name>
<accession>A0A1E1K7W1</accession>
<organism evidence="4 5">
    <name type="scientific">Rhynchosporium agropyri</name>
    <dbReference type="NCBI Taxonomy" id="914238"/>
    <lineage>
        <taxon>Eukaryota</taxon>
        <taxon>Fungi</taxon>
        <taxon>Dikarya</taxon>
        <taxon>Ascomycota</taxon>
        <taxon>Pezizomycotina</taxon>
        <taxon>Leotiomycetes</taxon>
        <taxon>Helotiales</taxon>
        <taxon>Ploettnerulaceae</taxon>
        <taxon>Rhynchosporium</taxon>
    </lineage>
</organism>
<feature type="signal peptide" evidence="3">
    <location>
        <begin position="1"/>
        <end position="19"/>
    </location>
</feature>
<dbReference type="AlphaFoldDB" id="A0A1E1K7W1"/>
<protein>
    <submittedName>
        <fullName evidence="4">Uncharacterized protein</fullName>
    </submittedName>
</protein>
<reference evidence="5" key="1">
    <citation type="submission" date="2016-03" db="EMBL/GenBank/DDBJ databases">
        <authorList>
            <person name="Guldener U."/>
        </authorList>
    </citation>
    <scope>NUCLEOTIDE SEQUENCE [LARGE SCALE GENOMIC DNA]</scope>
    <source>
        <strain evidence="5">04CH-RAC-A.6.1</strain>
    </source>
</reference>
<keyword evidence="3" id="KW-0732">Signal</keyword>
<evidence type="ECO:0000313" key="4">
    <source>
        <dbReference type="EMBL" id="CZS92704.1"/>
    </source>
</evidence>
<evidence type="ECO:0000256" key="1">
    <source>
        <dbReference type="SAM" id="MobiDB-lite"/>
    </source>
</evidence>
<keyword evidence="5" id="KW-1185">Reference proteome</keyword>
<gene>
    <name evidence="4" type="ORF">RAG0_03231</name>
</gene>
<evidence type="ECO:0000256" key="3">
    <source>
        <dbReference type="SAM" id="SignalP"/>
    </source>
</evidence>
<feature type="transmembrane region" description="Helical" evidence="2">
    <location>
        <begin position="274"/>
        <end position="296"/>
    </location>
</feature>
<feature type="chain" id="PRO_5009445804" evidence="3">
    <location>
        <begin position="20"/>
        <end position="689"/>
    </location>
</feature>
<keyword evidence="2" id="KW-0812">Transmembrane</keyword>
<dbReference type="OrthoDB" id="3496699at2759"/>
<dbReference type="EMBL" id="FJUX01000013">
    <property type="protein sequence ID" value="CZS92704.1"/>
    <property type="molecule type" value="Genomic_DNA"/>
</dbReference>
<evidence type="ECO:0000313" key="5">
    <source>
        <dbReference type="Proteomes" id="UP000178912"/>
    </source>
</evidence>
<feature type="compositionally biased region" description="Basic and acidic residues" evidence="1">
    <location>
        <begin position="350"/>
        <end position="359"/>
    </location>
</feature>
<dbReference type="Proteomes" id="UP000178912">
    <property type="component" value="Unassembled WGS sequence"/>
</dbReference>
<sequence length="689" mass="74926">MRVELCFLVIAAQWLPVSAQVVFSRPAQGDVISGNVPFVLTVSESTSAPFFNQMTNFSLYLMAGSFSSPITLFIWDISTTNPSTVDNSVNIPSSAGTNAKDSYFLGLRGSIISVPTLTTTYFSPIFTLENMTGAASLIAPGITRTLTAATGTQTQTGIATSSSLARAFGCLDPGTGKSITVAIEDPSANSLCVRSASSMMAVLATATRSNSAASIARTSTVTVPTPRTSVSSPTSAVDMSSPGIAVTSFGAQATAAASNNFNQSATPSKVNGRLVYIVIIVIFTFLAPIICLWLFLRYRRRAHAQSLSKTSFQEPSSPFERFRPIISSLKGFIVLFKRKDQPPRHKRKRSDAQKGHGLEVDATQPLRHFSTRNSEIPKTPRTPKTPGFGRRIMQQRAFEEASDTRRASQRTILAELEGDSIIPPMPAMPGAEQRPKYGRESIASEIGRWRTESDQAFESFDAQRKSEALAALKTLNDTEETESNRYSLATTARRTVILSEGQEIRVVRGKDVANIVTCSKKAHQHSQSTSDLPPPMPILTTTLNQYKEGGLPTRPHDAHLSLMHNTMPKIPVSRFSMRSASVSDLPHLPISDFLSRSRSRISRLDHENGNGFSEGQASVVIAGSEEERRERLLRKERRERKREELLRGGVGGSAAIDLEIVKWVKNEGPIGTPTFGGAGAGLERLRQGF</sequence>
<keyword evidence="2" id="KW-1133">Transmembrane helix</keyword>
<evidence type="ECO:0000256" key="2">
    <source>
        <dbReference type="SAM" id="Phobius"/>
    </source>
</evidence>